<keyword evidence="7" id="KW-1185">Reference proteome</keyword>
<dbReference type="PROSITE" id="PS51898">
    <property type="entry name" value="TYR_RECOMBINASE"/>
    <property type="match status" value="1"/>
</dbReference>
<reference evidence="6 7" key="1">
    <citation type="submission" date="2016-09" db="EMBL/GenBank/DDBJ databases">
        <title>Genomic Taxonomy of the Vibrionaceae.</title>
        <authorList>
            <person name="Gonzalez-Castillo A."/>
            <person name="Gomez-Gil B."/>
            <person name="Enciso-Ibarra K."/>
        </authorList>
    </citation>
    <scope>NUCLEOTIDE SEQUENCE [LARGE SCALE GENOMIC DNA]</scope>
    <source>
        <strain evidence="6 7">CAIM 1731</strain>
    </source>
</reference>
<comment type="similarity">
    <text evidence="1">Belongs to the 'phage' integrase family.</text>
</comment>
<dbReference type="Gene3D" id="1.10.443.10">
    <property type="entry name" value="Intergrase catalytic core"/>
    <property type="match status" value="1"/>
</dbReference>
<dbReference type="PANTHER" id="PTHR30629:SF2">
    <property type="entry name" value="PROPHAGE INTEGRASE INTS-RELATED"/>
    <property type="match status" value="1"/>
</dbReference>
<dbReference type="InterPro" id="IPR004107">
    <property type="entry name" value="Integrase_SAM-like_N"/>
</dbReference>
<dbReference type="Gene3D" id="1.10.150.130">
    <property type="match status" value="1"/>
</dbReference>
<dbReference type="InterPro" id="IPR022000">
    <property type="entry name" value="Min27-like_integrase_DNA_bind"/>
</dbReference>
<dbReference type="InterPro" id="IPR013762">
    <property type="entry name" value="Integrase-like_cat_sf"/>
</dbReference>
<dbReference type="InterPro" id="IPR010998">
    <property type="entry name" value="Integrase_recombinase_N"/>
</dbReference>
<keyword evidence="4" id="KW-0233">DNA recombination</keyword>
<evidence type="ECO:0000313" key="6">
    <source>
        <dbReference type="EMBL" id="OLQ95480.1"/>
    </source>
</evidence>
<evidence type="ECO:0000256" key="3">
    <source>
        <dbReference type="ARBA" id="ARBA00023125"/>
    </source>
</evidence>
<protein>
    <recommendedName>
        <fullName evidence="5">Tyr recombinase domain-containing protein</fullName>
    </recommendedName>
</protein>
<dbReference type="InterPro" id="IPR050808">
    <property type="entry name" value="Phage_Integrase"/>
</dbReference>
<comment type="caution">
    <text evidence="6">The sequence shown here is derived from an EMBL/GenBank/DDBJ whole genome shotgun (WGS) entry which is preliminary data.</text>
</comment>
<feature type="domain" description="Tyr recombinase" evidence="5">
    <location>
        <begin position="181"/>
        <end position="392"/>
    </location>
</feature>
<evidence type="ECO:0000256" key="1">
    <source>
        <dbReference type="ARBA" id="ARBA00008857"/>
    </source>
</evidence>
<organism evidence="6 7">
    <name type="scientific">Vibrio ponticus</name>
    <dbReference type="NCBI Taxonomy" id="265668"/>
    <lineage>
        <taxon>Bacteria</taxon>
        <taxon>Pseudomonadati</taxon>
        <taxon>Pseudomonadota</taxon>
        <taxon>Gammaproteobacteria</taxon>
        <taxon>Vibrionales</taxon>
        <taxon>Vibrionaceae</taxon>
        <taxon>Vibrio</taxon>
    </lineage>
</organism>
<dbReference type="Pfam" id="PF12167">
    <property type="entry name" value="Arm-DNA-bind_2"/>
    <property type="match status" value="1"/>
</dbReference>
<name>A0ABX3FML7_9VIBR</name>
<dbReference type="EMBL" id="MJMI01000029">
    <property type="protein sequence ID" value="OLQ95480.1"/>
    <property type="molecule type" value="Genomic_DNA"/>
</dbReference>
<keyword evidence="2" id="KW-0229">DNA integration</keyword>
<dbReference type="SUPFAM" id="SSF56349">
    <property type="entry name" value="DNA breaking-rejoining enzymes"/>
    <property type="match status" value="1"/>
</dbReference>
<proteinExistence type="inferred from homology"/>
<dbReference type="InterPro" id="IPR002104">
    <property type="entry name" value="Integrase_catalytic"/>
</dbReference>
<evidence type="ECO:0000256" key="2">
    <source>
        <dbReference type="ARBA" id="ARBA00022908"/>
    </source>
</evidence>
<dbReference type="Pfam" id="PF14659">
    <property type="entry name" value="Phage_int_SAM_3"/>
    <property type="match status" value="1"/>
</dbReference>
<gene>
    <name evidence="6" type="ORF">BIY21_20780</name>
</gene>
<keyword evidence="3" id="KW-0238">DNA-binding</keyword>
<dbReference type="PANTHER" id="PTHR30629">
    <property type="entry name" value="PROPHAGE INTEGRASE"/>
    <property type="match status" value="1"/>
</dbReference>
<evidence type="ECO:0000256" key="4">
    <source>
        <dbReference type="ARBA" id="ARBA00023172"/>
    </source>
</evidence>
<dbReference type="Proteomes" id="UP000186206">
    <property type="component" value="Unassembled WGS sequence"/>
</dbReference>
<dbReference type="InterPro" id="IPR011010">
    <property type="entry name" value="DNA_brk_join_enz"/>
</dbReference>
<evidence type="ECO:0000259" key="5">
    <source>
        <dbReference type="PROSITE" id="PS51898"/>
    </source>
</evidence>
<sequence>MRTNKYPGVYANTSSISMVFNYFGTQVKKTYKIIPSKRNLLYVYNEKLKILELIEKGEFDLEEFRSENKKSGAKSKARSYTFEDMYHEFVLAYGSERSPTTMDGYRRIANKIAISVGNKPMDYISPSELRKLLKSDYKNRNVKSISEMINVWRRAHEMLSQHLKVTRYQTSEFTGLKWEAKKPDPYIQEEVLVIFENLDKFTLTPLALALSIATGLRPCEVAALALEDIDMSANPPTLTVKRSLTVRGGYKLPKSETSYRTIELSQFAVNVIEAILPLVHHKKEVIHVMQKDYQTLIPEEITFLFRSIKGGRFKSTSHFTRRIAVSFENELKCLNIKYKPLRFGRQSFATFCLEMGATFMSVAKELGHRDQRVLEDHYSSAKHAEPTHKILNRRFYGTK</sequence>
<dbReference type="RefSeq" id="WP_075647882.1">
    <property type="nucleotide sequence ID" value="NZ_AP019658.1"/>
</dbReference>
<evidence type="ECO:0000313" key="7">
    <source>
        <dbReference type="Proteomes" id="UP000186206"/>
    </source>
</evidence>
<accession>A0ABX3FML7</accession>